<dbReference type="AlphaFoldDB" id="A0A154IBC0"/>
<protein>
    <submittedName>
        <fullName evidence="1">Uncharacterized protein</fullName>
    </submittedName>
</protein>
<evidence type="ECO:0000313" key="1">
    <source>
        <dbReference type="EMBL" id="KZA97888.1"/>
    </source>
</evidence>
<reference evidence="1" key="1">
    <citation type="submission" date="2016-03" db="EMBL/GenBank/DDBJ databases">
        <title>Microsymbionts genomes from the relict species Vavilovia formosa.</title>
        <authorList>
            <person name="Chirak E."/>
            <person name="Kimeklis A."/>
            <person name="Kopat V."/>
            <person name="Andronov E."/>
        </authorList>
    </citation>
    <scope>NUCLEOTIDE SEQUENCE [LARGE SCALE GENOMIC DNA]</scope>
    <source>
        <strain evidence="1">Vaf12</strain>
    </source>
</reference>
<sequence length="63" mass="7253">MKPYFPGLAFLWVLKGLTTTVPANLLEHDAEECARFSDDIMLYFFDVDQETDFRSIGPKIILI</sequence>
<gene>
    <name evidence="1" type="ORF">A4A59_30725</name>
</gene>
<comment type="caution">
    <text evidence="1">The sequence shown here is derived from an EMBL/GenBank/DDBJ whole genome shotgun (WGS) entry which is preliminary data.</text>
</comment>
<proteinExistence type="predicted"/>
<name>A0A154IBC0_RHILE</name>
<dbReference type="EMBL" id="LVYU01000130">
    <property type="protein sequence ID" value="KZA97888.1"/>
    <property type="molecule type" value="Genomic_DNA"/>
</dbReference>
<accession>A0A154IBC0</accession>
<organism evidence="1">
    <name type="scientific">Rhizobium leguminosarum</name>
    <dbReference type="NCBI Taxonomy" id="384"/>
    <lineage>
        <taxon>Bacteria</taxon>
        <taxon>Pseudomonadati</taxon>
        <taxon>Pseudomonadota</taxon>
        <taxon>Alphaproteobacteria</taxon>
        <taxon>Hyphomicrobiales</taxon>
        <taxon>Rhizobiaceae</taxon>
        <taxon>Rhizobium/Agrobacterium group</taxon>
        <taxon>Rhizobium</taxon>
    </lineage>
</organism>